<protein>
    <submittedName>
        <fullName evidence="1">Uncharacterized protein</fullName>
    </submittedName>
</protein>
<organism evidence="1 2">
    <name type="scientific">Allacma fusca</name>
    <dbReference type="NCBI Taxonomy" id="39272"/>
    <lineage>
        <taxon>Eukaryota</taxon>
        <taxon>Metazoa</taxon>
        <taxon>Ecdysozoa</taxon>
        <taxon>Arthropoda</taxon>
        <taxon>Hexapoda</taxon>
        <taxon>Collembola</taxon>
        <taxon>Symphypleona</taxon>
        <taxon>Sminthuridae</taxon>
        <taxon>Allacma</taxon>
    </lineage>
</organism>
<accession>A0A8J2K3G4</accession>
<dbReference type="EMBL" id="CAJVCH010197002">
    <property type="protein sequence ID" value="CAG7730589.1"/>
    <property type="molecule type" value="Genomic_DNA"/>
</dbReference>
<keyword evidence="2" id="KW-1185">Reference proteome</keyword>
<feature type="non-terminal residue" evidence="1">
    <location>
        <position position="1"/>
    </location>
</feature>
<proteinExistence type="predicted"/>
<evidence type="ECO:0000313" key="1">
    <source>
        <dbReference type="EMBL" id="CAG7730589.1"/>
    </source>
</evidence>
<evidence type="ECO:0000313" key="2">
    <source>
        <dbReference type="Proteomes" id="UP000708208"/>
    </source>
</evidence>
<sequence length="158" mass="18883">RGAAGLGSWGKFQDRHIVVPRYPGRQYFLTGIWDEVLIKIRRKKWFVLTREKQTFLFETTGFVLASYVEKKKKEVHGRMGFGFMYENSKYFRAIELECVDWNLQIYGVRFCQDFWVDVTGGYTGPYGDINWYPSHLEFGFCEKDKWRKLDQLKYSDLL</sequence>
<reference evidence="1" key="1">
    <citation type="submission" date="2021-06" db="EMBL/GenBank/DDBJ databases">
        <authorList>
            <person name="Hodson N. C."/>
            <person name="Mongue J. A."/>
            <person name="Jaron S. K."/>
        </authorList>
    </citation>
    <scope>NUCLEOTIDE SEQUENCE</scope>
</reference>
<gene>
    <name evidence="1" type="ORF">AFUS01_LOCUS19219</name>
</gene>
<dbReference type="AlphaFoldDB" id="A0A8J2K3G4"/>
<dbReference type="Proteomes" id="UP000708208">
    <property type="component" value="Unassembled WGS sequence"/>
</dbReference>
<comment type="caution">
    <text evidence="1">The sequence shown here is derived from an EMBL/GenBank/DDBJ whole genome shotgun (WGS) entry which is preliminary data.</text>
</comment>
<name>A0A8J2K3G4_9HEXA</name>